<dbReference type="RefSeq" id="WP_098381174.1">
    <property type="nucleotide sequence ID" value="NZ_NTWE01000041.1"/>
</dbReference>
<name>A0A2A8PRC7_BACCE</name>
<sequence>MWKDILKHVVKTTLDPTNSPIVRTTFPNEPRINDLLSHRPKETLADRIIHKNTEPARGALIYCQLANVEHSGIYLGENRIAHLNGLGKIEIVSPKRFTDHITTIDTDIFIPVNLKTREPLGDILTAINAESQIGYARTYNILFDNCHQFSAGCIIGEFNNPNNFLTWAKGEFEKKINERTDWVRWKWRK</sequence>
<accession>A0A2A8PRC7</accession>
<evidence type="ECO:0000313" key="3">
    <source>
        <dbReference type="Proteomes" id="UP000220635"/>
    </source>
</evidence>
<dbReference type="OrthoDB" id="9812095at2"/>
<gene>
    <name evidence="2" type="ORF">CN425_22195</name>
</gene>
<comment type="caution">
    <text evidence="2">The sequence shown here is derived from an EMBL/GenBank/DDBJ whole genome shotgun (WGS) entry which is preliminary data.</text>
</comment>
<dbReference type="AlphaFoldDB" id="A0A2A8PRC7"/>
<evidence type="ECO:0000313" key="2">
    <source>
        <dbReference type="EMBL" id="PEV98069.1"/>
    </source>
</evidence>
<proteinExistence type="predicted"/>
<dbReference type="EMBL" id="NTWE01000041">
    <property type="protein sequence ID" value="PEV98069.1"/>
    <property type="molecule type" value="Genomic_DNA"/>
</dbReference>
<dbReference type="Proteomes" id="UP000220635">
    <property type="component" value="Unassembled WGS sequence"/>
</dbReference>
<reference evidence="2 3" key="1">
    <citation type="submission" date="2017-09" db="EMBL/GenBank/DDBJ databases">
        <title>Large-scale bioinformatics analysis of Bacillus genomes uncovers conserved roles of natural products in bacterial physiology.</title>
        <authorList>
            <consortium name="Agbiome Team Llc"/>
            <person name="Bleich R.M."/>
            <person name="Grubbs K.J."/>
            <person name="Santa Maria K.C."/>
            <person name="Allen S.E."/>
            <person name="Farag S."/>
            <person name="Shank E.A."/>
            <person name="Bowers A."/>
        </authorList>
    </citation>
    <scope>NUCLEOTIDE SEQUENCE [LARGE SCALE GENOMIC DNA]</scope>
    <source>
        <strain evidence="2 3">AFS010695</strain>
    </source>
</reference>
<protein>
    <recommendedName>
        <fullName evidence="1">LRAT domain-containing protein</fullName>
    </recommendedName>
</protein>
<dbReference type="Pfam" id="PF04970">
    <property type="entry name" value="LRAT"/>
    <property type="match status" value="1"/>
</dbReference>
<evidence type="ECO:0000259" key="1">
    <source>
        <dbReference type="Pfam" id="PF04970"/>
    </source>
</evidence>
<dbReference type="InterPro" id="IPR007053">
    <property type="entry name" value="LRAT_dom"/>
</dbReference>
<feature type="domain" description="LRAT" evidence="1">
    <location>
        <begin position="54"/>
        <end position="157"/>
    </location>
</feature>
<organism evidence="2 3">
    <name type="scientific">Bacillus cereus</name>
    <dbReference type="NCBI Taxonomy" id="1396"/>
    <lineage>
        <taxon>Bacteria</taxon>
        <taxon>Bacillati</taxon>
        <taxon>Bacillota</taxon>
        <taxon>Bacilli</taxon>
        <taxon>Bacillales</taxon>
        <taxon>Bacillaceae</taxon>
        <taxon>Bacillus</taxon>
        <taxon>Bacillus cereus group</taxon>
    </lineage>
</organism>
<dbReference type="Gene3D" id="3.90.1720.10">
    <property type="entry name" value="endopeptidase domain like (from Nostoc punctiforme)"/>
    <property type="match status" value="1"/>
</dbReference>